<reference evidence="1 2" key="1">
    <citation type="submission" date="2024-06" db="EMBL/GenBank/DDBJ databases">
        <title>Sorghum-associated microbial communities from plants grown in Nebraska, USA.</title>
        <authorList>
            <person name="Schachtman D."/>
        </authorList>
    </citation>
    <scope>NUCLEOTIDE SEQUENCE [LARGE SCALE GENOMIC DNA]</scope>
    <source>
        <strain evidence="1 2">1288</strain>
    </source>
</reference>
<evidence type="ECO:0000313" key="1">
    <source>
        <dbReference type="EMBL" id="MET3655412.1"/>
    </source>
</evidence>
<dbReference type="EMBL" id="JBEPME010000001">
    <property type="protein sequence ID" value="MET3655412.1"/>
    <property type="molecule type" value="Genomic_DNA"/>
</dbReference>
<sequence>MKRLQMTILIVLAILMGGCTGMEKSGDNEETTTELPDTIAAQDEYTRSFLISTDEVADGHYAFKPWTEAYTMWIPTDATLDSVFYEKREKHWERFLYAWLDNEENLSYGVYGQFEDRPDSEEMGLEHLSDFSKFEGEYSKSEDENNIYYFGKRTSEVGEEGEEKIPVYSHIGFIKDKNSDKALGILFNHHCSDWTTNCNADTKSIEEHFWELVKSVKFEDKS</sequence>
<name>A0ABV2K3K2_SPOPS</name>
<evidence type="ECO:0008006" key="3">
    <source>
        <dbReference type="Google" id="ProtNLM"/>
    </source>
</evidence>
<accession>A0ABV2K3K2</accession>
<dbReference type="PROSITE" id="PS51257">
    <property type="entry name" value="PROKAR_LIPOPROTEIN"/>
    <property type="match status" value="1"/>
</dbReference>
<evidence type="ECO:0000313" key="2">
    <source>
        <dbReference type="Proteomes" id="UP001549104"/>
    </source>
</evidence>
<protein>
    <recommendedName>
        <fullName evidence="3">Lipoprotein</fullName>
    </recommendedName>
</protein>
<dbReference type="Proteomes" id="UP001549104">
    <property type="component" value="Unassembled WGS sequence"/>
</dbReference>
<proteinExistence type="predicted"/>
<keyword evidence="2" id="KW-1185">Reference proteome</keyword>
<organism evidence="1 2">
    <name type="scientific">Sporosarcina psychrophila</name>
    <name type="common">Bacillus psychrophilus</name>
    <dbReference type="NCBI Taxonomy" id="1476"/>
    <lineage>
        <taxon>Bacteria</taxon>
        <taxon>Bacillati</taxon>
        <taxon>Bacillota</taxon>
        <taxon>Bacilli</taxon>
        <taxon>Bacillales</taxon>
        <taxon>Caryophanaceae</taxon>
        <taxon>Sporosarcina</taxon>
    </lineage>
</organism>
<dbReference type="RefSeq" id="WP_187045870.1">
    <property type="nucleotide sequence ID" value="NZ_JBEPME010000001.1"/>
</dbReference>
<gene>
    <name evidence="1" type="ORF">ABIC55_000496</name>
</gene>
<comment type="caution">
    <text evidence="1">The sequence shown here is derived from an EMBL/GenBank/DDBJ whole genome shotgun (WGS) entry which is preliminary data.</text>
</comment>